<dbReference type="AlphaFoldDB" id="A0A2K1KM89"/>
<evidence type="ECO:0000256" key="16">
    <source>
        <dbReference type="ARBA" id="ARBA00023136"/>
    </source>
</evidence>
<keyword evidence="8" id="KW-0808">Transferase</keyword>
<evidence type="ECO:0000256" key="7">
    <source>
        <dbReference type="ARBA" id="ARBA00022614"/>
    </source>
</evidence>
<dbReference type="PROSITE" id="PS50011">
    <property type="entry name" value="PROTEIN_KINASE_DOM"/>
    <property type="match status" value="1"/>
</dbReference>
<evidence type="ECO:0000256" key="9">
    <source>
        <dbReference type="ARBA" id="ARBA00022692"/>
    </source>
</evidence>
<dbReference type="KEGG" id="ppp:112280767"/>
<dbReference type="Gene3D" id="1.10.510.10">
    <property type="entry name" value="Transferase(Phosphotransferase) domain 1"/>
    <property type="match status" value="1"/>
</dbReference>
<proteinExistence type="inferred from homology"/>
<feature type="transmembrane region" description="Helical" evidence="22">
    <location>
        <begin position="551"/>
        <end position="576"/>
    </location>
</feature>
<dbReference type="Gene3D" id="3.30.200.20">
    <property type="entry name" value="Phosphorylase Kinase, domain 1"/>
    <property type="match status" value="1"/>
</dbReference>
<evidence type="ECO:0000256" key="6">
    <source>
        <dbReference type="ARBA" id="ARBA00022553"/>
    </source>
</evidence>
<dbReference type="InterPro" id="IPR008271">
    <property type="entry name" value="Ser/Thr_kinase_AS"/>
</dbReference>
<keyword evidence="13" id="KW-0418">Kinase</keyword>
<protein>
    <recommendedName>
        <fullName evidence="3">non-specific serine/threonine protein kinase</fullName>
        <ecNumber evidence="3">2.7.11.1</ecNumber>
    </recommendedName>
</protein>
<dbReference type="InterPro" id="IPR003591">
    <property type="entry name" value="Leu-rich_rpt_typical-subtyp"/>
</dbReference>
<evidence type="ECO:0000256" key="13">
    <source>
        <dbReference type="ARBA" id="ARBA00022777"/>
    </source>
</evidence>
<name>A0A2K1KM89_PHYPA</name>
<dbReference type="EMBL" id="ABEU02000004">
    <property type="protein sequence ID" value="PNR54895.1"/>
    <property type="molecule type" value="Genomic_DNA"/>
</dbReference>
<evidence type="ECO:0000256" key="1">
    <source>
        <dbReference type="ARBA" id="ARBA00004162"/>
    </source>
</evidence>
<dbReference type="Pfam" id="PF00560">
    <property type="entry name" value="LRR_1"/>
    <property type="match status" value="3"/>
</dbReference>
<organism evidence="24">
    <name type="scientific">Physcomitrium patens</name>
    <name type="common">Spreading-leaved earth moss</name>
    <name type="synonym">Physcomitrella patens</name>
    <dbReference type="NCBI Taxonomy" id="3218"/>
    <lineage>
        <taxon>Eukaryota</taxon>
        <taxon>Viridiplantae</taxon>
        <taxon>Streptophyta</taxon>
        <taxon>Embryophyta</taxon>
        <taxon>Bryophyta</taxon>
        <taxon>Bryophytina</taxon>
        <taxon>Bryopsida</taxon>
        <taxon>Funariidae</taxon>
        <taxon>Funariales</taxon>
        <taxon>Funariaceae</taxon>
        <taxon>Physcomitrium</taxon>
    </lineage>
</organism>
<keyword evidence="11" id="KW-0677">Repeat</keyword>
<dbReference type="GO" id="GO:0005886">
    <property type="term" value="C:plasma membrane"/>
    <property type="evidence" value="ECO:0007669"/>
    <property type="project" value="UniProtKB-SubCell"/>
</dbReference>
<reference evidence="24 26" key="2">
    <citation type="journal article" date="2018" name="Plant J.">
        <title>The Physcomitrella patens chromosome-scale assembly reveals moss genome structure and evolution.</title>
        <authorList>
            <person name="Lang D."/>
            <person name="Ullrich K.K."/>
            <person name="Murat F."/>
            <person name="Fuchs J."/>
            <person name="Jenkins J."/>
            <person name="Haas F.B."/>
            <person name="Piednoel M."/>
            <person name="Gundlach H."/>
            <person name="Van Bel M."/>
            <person name="Meyberg R."/>
            <person name="Vives C."/>
            <person name="Morata J."/>
            <person name="Symeonidi A."/>
            <person name="Hiss M."/>
            <person name="Muchero W."/>
            <person name="Kamisugi Y."/>
            <person name="Saleh O."/>
            <person name="Blanc G."/>
            <person name="Decker E.L."/>
            <person name="van Gessel N."/>
            <person name="Grimwood J."/>
            <person name="Hayes R.D."/>
            <person name="Graham S.W."/>
            <person name="Gunter L.E."/>
            <person name="McDaniel S.F."/>
            <person name="Hoernstein S.N.W."/>
            <person name="Larsson A."/>
            <person name="Li F.W."/>
            <person name="Perroud P.F."/>
            <person name="Phillips J."/>
            <person name="Ranjan P."/>
            <person name="Rokshar D.S."/>
            <person name="Rothfels C.J."/>
            <person name="Schneider L."/>
            <person name="Shu S."/>
            <person name="Stevenson D.W."/>
            <person name="Thummler F."/>
            <person name="Tillich M."/>
            <person name="Villarreal Aguilar J.C."/>
            <person name="Widiez T."/>
            <person name="Wong G.K."/>
            <person name="Wymore A."/>
            <person name="Zhang Y."/>
            <person name="Zimmer A.D."/>
            <person name="Quatrano R.S."/>
            <person name="Mayer K.F.X."/>
            <person name="Goodstein D."/>
            <person name="Casacuberta J.M."/>
            <person name="Vandepoele K."/>
            <person name="Reski R."/>
            <person name="Cuming A.C."/>
            <person name="Tuskan G.A."/>
            <person name="Maumus F."/>
            <person name="Salse J."/>
            <person name="Schmutz J."/>
            <person name="Rensing S.A."/>
        </authorList>
    </citation>
    <scope>NUCLEOTIDE SEQUENCE [LARGE SCALE GENOMIC DNA]</scope>
    <source>
        <strain evidence="25 26">cv. Gransden 2004</strain>
    </source>
</reference>
<evidence type="ECO:0000256" key="20">
    <source>
        <dbReference type="ARBA" id="ARBA00048679"/>
    </source>
</evidence>
<dbReference type="FunFam" id="3.80.10.10:FF:000095">
    <property type="entry name" value="LRR receptor-like serine/threonine-protein kinase GSO1"/>
    <property type="match status" value="1"/>
</dbReference>
<evidence type="ECO:0000256" key="14">
    <source>
        <dbReference type="ARBA" id="ARBA00022840"/>
    </source>
</evidence>
<dbReference type="InterPro" id="IPR000719">
    <property type="entry name" value="Prot_kinase_dom"/>
</dbReference>
<evidence type="ECO:0000256" key="8">
    <source>
        <dbReference type="ARBA" id="ARBA00022679"/>
    </source>
</evidence>
<dbReference type="SMART" id="SM00369">
    <property type="entry name" value="LRR_TYP"/>
    <property type="match status" value="6"/>
</dbReference>
<evidence type="ECO:0000256" key="22">
    <source>
        <dbReference type="SAM" id="Phobius"/>
    </source>
</evidence>
<dbReference type="PROSITE" id="PS51450">
    <property type="entry name" value="LRR"/>
    <property type="match status" value="2"/>
</dbReference>
<dbReference type="Pfam" id="PF08263">
    <property type="entry name" value="LRRNT_2"/>
    <property type="match status" value="1"/>
</dbReference>
<dbReference type="GeneID" id="112280767"/>
<dbReference type="InterPro" id="IPR032675">
    <property type="entry name" value="LRR_dom_sf"/>
</dbReference>
<evidence type="ECO:0000259" key="23">
    <source>
        <dbReference type="PROSITE" id="PS50011"/>
    </source>
</evidence>
<evidence type="ECO:0000256" key="19">
    <source>
        <dbReference type="ARBA" id="ARBA00047899"/>
    </source>
</evidence>
<comment type="catalytic activity">
    <reaction evidence="20">
        <text>L-seryl-[protein] + ATP = O-phospho-L-seryl-[protein] + ADP + H(+)</text>
        <dbReference type="Rhea" id="RHEA:17989"/>
        <dbReference type="Rhea" id="RHEA-COMP:9863"/>
        <dbReference type="Rhea" id="RHEA-COMP:11604"/>
        <dbReference type="ChEBI" id="CHEBI:15378"/>
        <dbReference type="ChEBI" id="CHEBI:29999"/>
        <dbReference type="ChEBI" id="CHEBI:30616"/>
        <dbReference type="ChEBI" id="CHEBI:83421"/>
        <dbReference type="ChEBI" id="CHEBI:456216"/>
        <dbReference type="EC" id="2.7.11.1"/>
    </reaction>
</comment>
<dbReference type="GO" id="GO:0005524">
    <property type="term" value="F:ATP binding"/>
    <property type="evidence" value="ECO:0007669"/>
    <property type="project" value="UniProtKB-KW"/>
</dbReference>
<dbReference type="PANTHER" id="PTHR48005">
    <property type="entry name" value="LEUCINE RICH REPEAT KINASE 2"/>
    <property type="match status" value="1"/>
</dbReference>
<dbReference type="FunFam" id="1.10.510.10:FF:000358">
    <property type="entry name" value="Putative leucine-rich repeat receptor-like serine/threonine-protein kinase"/>
    <property type="match status" value="1"/>
</dbReference>
<keyword evidence="4" id="KW-1003">Cell membrane</keyword>
<reference evidence="25" key="3">
    <citation type="submission" date="2020-12" db="UniProtKB">
        <authorList>
            <consortium name="EnsemblPlants"/>
        </authorList>
    </citation>
    <scope>IDENTIFICATION</scope>
</reference>
<evidence type="ECO:0000313" key="26">
    <source>
        <dbReference type="Proteomes" id="UP000006727"/>
    </source>
</evidence>
<dbReference type="RefSeq" id="XP_024372342.1">
    <property type="nucleotide sequence ID" value="XM_024516574.2"/>
</dbReference>
<dbReference type="Proteomes" id="UP000006727">
    <property type="component" value="Chromosome 4"/>
</dbReference>
<evidence type="ECO:0000256" key="18">
    <source>
        <dbReference type="ARBA" id="ARBA00023180"/>
    </source>
</evidence>
<dbReference type="CDD" id="cd14066">
    <property type="entry name" value="STKc_IRAK"/>
    <property type="match status" value="1"/>
</dbReference>
<comment type="subcellular location">
    <subcellularLocation>
        <location evidence="1">Cell membrane</location>
        <topology evidence="1">Single-pass membrane protein</topology>
    </subcellularLocation>
</comment>
<dbReference type="Gramene" id="Pp3c4_5010V3.1">
    <property type="protein sequence ID" value="Pp3c4_5010V3.1"/>
    <property type="gene ID" value="Pp3c4_5010"/>
</dbReference>
<keyword evidence="5" id="KW-0723">Serine/threonine-protein kinase</keyword>
<evidence type="ECO:0000256" key="10">
    <source>
        <dbReference type="ARBA" id="ARBA00022729"/>
    </source>
</evidence>
<keyword evidence="12" id="KW-0547">Nucleotide-binding</keyword>
<dbReference type="Gramene" id="Pp3c4_5010V3.2">
    <property type="protein sequence ID" value="Pp3c4_5010V3.2"/>
    <property type="gene ID" value="Pp3c4_5010"/>
</dbReference>
<keyword evidence="6" id="KW-0597">Phosphoprotein</keyword>
<dbReference type="InterPro" id="IPR011009">
    <property type="entry name" value="Kinase-like_dom_sf"/>
</dbReference>
<dbReference type="SMART" id="SM00220">
    <property type="entry name" value="S_TKc"/>
    <property type="match status" value="1"/>
</dbReference>
<keyword evidence="10" id="KW-0732">Signal</keyword>
<keyword evidence="9 22" id="KW-0812">Transmembrane</keyword>
<evidence type="ECO:0000313" key="24">
    <source>
        <dbReference type="EMBL" id="PNR54895.1"/>
    </source>
</evidence>
<dbReference type="SMART" id="SM00364">
    <property type="entry name" value="LRR_BAC"/>
    <property type="match status" value="5"/>
</dbReference>
<feature type="compositionally biased region" description="Low complexity" evidence="21">
    <location>
        <begin position="912"/>
        <end position="928"/>
    </location>
</feature>
<evidence type="ECO:0000256" key="2">
    <source>
        <dbReference type="ARBA" id="ARBA00008684"/>
    </source>
</evidence>
<evidence type="ECO:0000313" key="25">
    <source>
        <dbReference type="EnsemblPlants" id="Pp3c4_5010V3.1"/>
    </source>
</evidence>
<dbReference type="SUPFAM" id="SSF56112">
    <property type="entry name" value="Protein kinase-like (PK-like)"/>
    <property type="match status" value="1"/>
</dbReference>
<evidence type="ECO:0000256" key="4">
    <source>
        <dbReference type="ARBA" id="ARBA00022475"/>
    </source>
</evidence>
<dbReference type="InterPro" id="IPR013210">
    <property type="entry name" value="LRR_N_plant-typ"/>
</dbReference>
<keyword evidence="17" id="KW-0675">Receptor</keyword>
<evidence type="ECO:0000256" key="3">
    <source>
        <dbReference type="ARBA" id="ARBA00012513"/>
    </source>
</evidence>
<keyword evidence="15 22" id="KW-1133">Transmembrane helix</keyword>
<feature type="region of interest" description="Disordered" evidence="21">
    <location>
        <begin position="899"/>
        <end position="963"/>
    </location>
</feature>
<reference evidence="24 26" key="1">
    <citation type="journal article" date="2008" name="Science">
        <title>The Physcomitrella genome reveals evolutionary insights into the conquest of land by plants.</title>
        <authorList>
            <person name="Rensing S."/>
            <person name="Lang D."/>
            <person name="Zimmer A."/>
            <person name="Terry A."/>
            <person name="Salamov A."/>
            <person name="Shapiro H."/>
            <person name="Nishiyama T."/>
            <person name="Perroud P.-F."/>
            <person name="Lindquist E."/>
            <person name="Kamisugi Y."/>
            <person name="Tanahashi T."/>
            <person name="Sakakibara K."/>
            <person name="Fujita T."/>
            <person name="Oishi K."/>
            <person name="Shin-I T."/>
            <person name="Kuroki Y."/>
            <person name="Toyoda A."/>
            <person name="Suzuki Y."/>
            <person name="Hashimoto A."/>
            <person name="Yamaguchi K."/>
            <person name="Sugano A."/>
            <person name="Kohara Y."/>
            <person name="Fujiyama A."/>
            <person name="Anterola A."/>
            <person name="Aoki S."/>
            <person name="Ashton N."/>
            <person name="Barbazuk W.B."/>
            <person name="Barker E."/>
            <person name="Bennetzen J."/>
            <person name="Bezanilla M."/>
            <person name="Blankenship R."/>
            <person name="Cho S.H."/>
            <person name="Dutcher S."/>
            <person name="Estelle M."/>
            <person name="Fawcett J.A."/>
            <person name="Gundlach H."/>
            <person name="Hanada K."/>
            <person name="Heyl A."/>
            <person name="Hicks K.A."/>
            <person name="Hugh J."/>
            <person name="Lohr M."/>
            <person name="Mayer K."/>
            <person name="Melkozernov A."/>
            <person name="Murata T."/>
            <person name="Nelson D."/>
            <person name="Pils B."/>
            <person name="Prigge M."/>
            <person name="Reiss B."/>
            <person name="Renner T."/>
            <person name="Rombauts S."/>
            <person name="Rushton P."/>
            <person name="Sanderfoot A."/>
            <person name="Schween G."/>
            <person name="Shiu S.-H."/>
            <person name="Stueber K."/>
            <person name="Theodoulou F.L."/>
            <person name="Tu H."/>
            <person name="Van de Peer Y."/>
            <person name="Verrier P.J."/>
            <person name="Waters E."/>
            <person name="Wood A."/>
            <person name="Yang L."/>
            <person name="Cove D."/>
            <person name="Cuming A."/>
            <person name="Hasebe M."/>
            <person name="Lucas S."/>
            <person name="Mishler D.B."/>
            <person name="Reski R."/>
            <person name="Grigoriev I."/>
            <person name="Quatrano R.S."/>
            <person name="Boore J.L."/>
        </authorList>
    </citation>
    <scope>NUCLEOTIDE SEQUENCE [LARGE SCALE GENOMIC DNA]</scope>
    <source>
        <strain evidence="25 26">cv. Gransden 2004</strain>
    </source>
</reference>
<dbReference type="InterPro" id="IPR051420">
    <property type="entry name" value="Ser_Thr_Kinases_DiverseReg"/>
</dbReference>
<keyword evidence="14" id="KW-0067">ATP-binding</keyword>
<comment type="catalytic activity">
    <reaction evidence="19">
        <text>L-threonyl-[protein] + ATP = O-phospho-L-threonyl-[protein] + ADP + H(+)</text>
        <dbReference type="Rhea" id="RHEA:46608"/>
        <dbReference type="Rhea" id="RHEA-COMP:11060"/>
        <dbReference type="Rhea" id="RHEA-COMP:11605"/>
        <dbReference type="ChEBI" id="CHEBI:15378"/>
        <dbReference type="ChEBI" id="CHEBI:30013"/>
        <dbReference type="ChEBI" id="CHEBI:30616"/>
        <dbReference type="ChEBI" id="CHEBI:61977"/>
        <dbReference type="ChEBI" id="CHEBI:456216"/>
        <dbReference type="EC" id="2.7.11.1"/>
    </reaction>
</comment>
<feature type="domain" description="Protein kinase" evidence="23">
    <location>
        <begin position="610"/>
        <end position="896"/>
    </location>
</feature>
<dbReference type="EnsemblPlants" id="Pp3c4_5010V3.1">
    <property type="protein sequence ID" value="Pp3c4_5010V3.1"/>
    <property type="gene ID" value="Pp3c4_5010"/>
</dbReference>
<keyword evidence="26" id="KW-1185">Reference proteome</keyword>
<dbReference type="Gene3D" id="3.80.10.10">
    <property type="entry name" value="Ribonuclease Inhibitor"/>
    <property type="match status" value="3"/>
</dbReference>
<dbReference type="Pfam" id="PF00069">
    <property type="entry name" value="Pkinase"/>
    <property type="match status" value="1"/>
</dbReference>
<dbReference type="SUPFAM" id="SSF52058">
    <property type="entry name" value="L domain-like"/>
    <property type="match status" value="1"/>
</dbReference>
<comment type="similarity">
    <text evidence="2">Belongs to the protein kinase superfamily. Ser/Thr protein kinase family.</text>
</comment>
<gene>
    <name evidence="25" type="primary">LOC112280767</name>
    <name evidence="24" type="ORF">PHYPA_005788</name>
</gene>
<feature type="compositionally biased region" description="Low complexity" evidence="21">
    <location>
        <begin position="935"/>
        <end position="945"/>
    </location>
</feature>
<dbReference type="OMA" id="ERNIIGY"/>
<feature type="compositionally biased region" description="Polar residues" evidence="21">
    <location>
        <begin position="952"/>
        <end position="963"/>
    </location>
</feature>
<dbReference type="InterPro" id="IPR001611">
    <property type="entry name" value="Leu-rich_rpt"/>
</dbReference>
<accession>A0A2K1KM89</accession>
<evidence type="ECO:0000256" key="15">
    <source>
        <dbReference type="ARBA" id="ARBA00022989"/>
    </source>
</evidence>
<dbReference type="EnsemblPlants" id="Pp3c4_5010V3.2">
    <property type="protein sequence ID" value="Pp3c4_5010V3.2"/>
    <property type="gene ID" value="Pp3c4_5010"/>
</dbReference>
<dbReference type="STRING" id="3218.A0A2K1KM89"/>
<dbReference type="PANTHER" id="PTHR48005:SF13">
    <property type="entry name" value="SERINE_THREONINE-PROTEIN KINASE DDB_G0278509-RELATED"/>
    <property type="match status" value="1"/>
</dbReference>
<dbReference type="PaxDb" id="3218-PP1S188_58V6.1"/>
<dbReference type="EC" id="2.7.11.1" evidence="3"/>
<evidence type="ECO:0000256" key="21">
    <source>
        <dbReference type="SAM" id="MobiDB-lite"/>
    </source>
</evidence>
<dbReference type="Pfam" id="PF13855">
    <property type="entry name" value="LRR_8"/>
    <property type="match status" value="2"/>
</dbReference>
<keyword evidence="7" id="KW-0433">Leucine-rich repeat</keyword>
<keyword evidence="16 22" id="KW-0472">Membrane</keyword>
<dbReference type="PROSITE" id="PS00108">
    <property type="entry name" value="PROTEIN_KINASE_ST"/>
    <property type="match status" value="1"/>
</dbReference>
<dbReference type="GO" id="GO:0004674">
    <property type="term" value="F:protein serine/threonine kinase activity"/>
    <property type="evidence" value="ECO:0007669"/>
    <property type="project" value="UniProtKB-KW"/>
</dbReference>
<evidence type="ECO:0000256" key="17">
    <source>
        <dbReference type="ARBA" id="ARBA00023170"/>
    </source>
</evidence>
<keyword evidence="18" id="KW-0325">Glycoprotein</keyword>
<evidence type="ECO:0000256" key="12">
    <source>
        <dbReference type="ARBA" id="ARBA00022741"/>
    </source>
</evidence>
<sequence length="963" mass="105076">MLEGNLRSFCLGERRQEVDVHRQCQENSVIADHKSRITVSMATSSTCFPLKRPGLTSSFLYLVLFVSCCLASVNCGSGAMLNGSSMTKVSFMTIGMASNRRKLAENSTTMNSTQTLQEDADVLLLFKAAITRDPYNVTRYWKPIGRRQVINPCRPWVGITCTRRRVTAINLYNRSLQGSLISALGRLSQLQVLNLSGNQFSGTIPSELGLVSSLQILDIGSNNLTDALPSSLGDLKNLTSLDASNNKLTRTIPTSIGSLSTLRNLNLSRNNLSGTLPSAFGQLNLLEALDIAQNYLNGTIPQQLTNCTKLRDIDLSDNDLQGVIPFQNLKNLTVLHLQNNLLEGNITSITTFPALEDLDLTNNRLSGSIPQAIRSTSLKRNFLLAQNELTGSIPDKIGELNMVTRIDFSSNKLSGSIPEAISNCISLIKLNVASNSLTGKFSVRDGSLPNLTQLNVSHNILQGSLPTLEHLINLKVFDGSFNNFSGAVPSSFVNFTSLLYLNVSSNRLSGELPLIISHDSVTAESFLNNSELCGSILNKSCGSGKIATSTIIYIALGSAAGLIVLVSVLFYVIACYKGRKGKGSRHSAQVSAELQLKLTLDEILTATNRFSEANYIGAGKVGTVYKGVLPDETVVAVKRLEVTCVEGKEEADKALDAELEVLGHIRHRSLVRVLGYCSTVDIKALVLDHMPNGSLESLLYSPRDSEVIRAFDWTLRFKIAMEVAEGLRFLHHESSNPIVHGDVKPGNILFDAEMEAKIGDFGVARILTQQGFSSTLSPSTPVTTAHGYMPPEIAESGVPSKKGDVYSFGIILLEMITGRSPYRLEPGQTLPEWVRATVSNSKALENVLDPQLMTDLATHQQKIAMVLGVALLCTRSRPEERPHMDDAYKMLVHIQTKTTEGEIKQTSRRRGWSSGRRISSAGRKSSASEVIVVTQKQQQQQQPPQQALPYTPSLSDWTPPNRV</sequence>
<evidence type="ECO:0000256" key="5">
    <source>
        <dbReference type="ARBA" id="ARBA00022527"/>
    </source>
</evidence>
<evidence type="ECO:0000256" key="11">
    <source>
        <dbReference type="ARBA" id="ARBA00022737"/>
    </source>
</evidence>
<dbReference type="FunFam" id="3.80.10.10:FF:000275">
    <property type="entry name" value="Leucine-rich repeat receptor-like protein kinase"/>
    <property type="match status" value="1"/>
</dbReference>